<feature type="compositionally biased region" description="Polar residues" evidence="1">
    <location>
        <begin position="72"/>
        <end position="87"/>
    </location>
</feature>
<reference evidence="3" key="1">
    <citation type="journal article" date="2014" name="Int. J. Syst. Evol. Microbiol.">
        <title>Complete genome sequence of Corynebacterium casei LMG S-19264T (=DSM 44701T), isolated from a smear-ripened cheese.</title>
        <authorList>
            <consortium name="US DOE Joint Genome Institute (JGI-PGF)"/>
            <person name="Walter F."/>
            <person name="Albersmeier A."/>
            <person name="Kalinowski J."/>
            <person name="Ruckert C."/>
        </authorList>
    </citation>
    <scope>NUCLEOTIDE SEQUENCE</scope>
    <source>
        <strain evidence="3">JCM 4637</strain>
    </source>
</reference>
<evidence type="ECO:0000313" key="3">
    <source>
        <dbReference type="EMBL" id="GHC79368.1"/>
    </source>
</evidence>
<accession>A0A918WST6</accession>
<evidence type="ECO:0000256" key="2">
    <source>
        <dbReference type="SAM" id="Phobius"/>
    </source>
</evidence>
<dbReference type="EMBL" id="BMVC01000001">
    <property type="protein sequence ID" value="GHC79368.1"/>
    <property type="molecule type" value="Genomic_DNA"/>
</dbReference>
<evidence type="ECO:0000256" key="1">
    <source>
        <dbReference type="SAM" id="MobiDB-lite"/>
    </source>
</evidence>
<protein>
    <submittedName>
        <fullName evidence="3">Uncharacterized protein</fullName>
    </submittedName>
</protein>
<gene>
    <name evidence="3" type="ORF">GCM10010334_05540</name>
</gene>
<dbReference type="RefSeq" id="WP_189821035.1">
    <property type="nucleotide sequence ID" value="NZ_BMVC01000001.1"/>
</dbReference>
<keyword evidence="2" id="KW-1133">Transmembrane helix</keyword>
<name>A0A918WST6_9ACTN</name>
<proteinExistence type="predicted"/>
<feature type="transmembrane region" description="Helical" evidence="2">
    <location>
        <begin position="35"/>
        <end position="60"/>
    </location>
</feature>
<evidence type="ECO:0000313" key="4">
    <source>
        <dbReference type="Proteomes" id="UP000638353"/>
    </source>
</evidence>
<organism evidence="3 4">
    <name type="scientific">Streptomyces finlayi</name>
    <dbReference type="NCBI Taxonomy" id="67296"/>
    <lineage>
        <taxon>Bacteria</taxon>
        <taxon>Bacillati</taxon>
        <taxon>Actinomycetota</taxon>
        <taxon>Actinomycetes</taxon>
        <taxon>Kitasatosporales</taxon>
        <taxon>Streptomycetaceae</taxon>
        <taxon>Streptomyces</taxon>
    </lineage>
</organism>
<sequence length="87" mass="9348">MLRHDFQPGRAVLGLTFLGAVAVYAADVEGEWDTPWWALIPLVACGLLVASVVGAVSYGIRRRRRSRIASSENTDAPASTSGSHPIR</sequence>
<reference evidence="3" key="2">
    <citation type="submission" date="2020-09" db="EMBL/GenBank/DDBJ databases">
        <authorList>
            <person name="Sun Q."/>
            <person name="Ohkuma M."/>
        </authorList>
    </citation>
    <scope>NUCLEOTIDE SEQUENCE</scope>
    <source>
        <strain evidence="3">JCM 4637</strain>
    </source>
</reference>
<keyword evidence="2" id="KW-0472">Membrane</keyword>
<keyword evidence="2" id="KW-0812">Transmembrane</keyword>
<dbReference type="AlphaFoldDB" id="A0A918WST6"/>
<dbReference type="Proteomes" id="UP000638353">
    <property type="component" value="Unassembled WGS sequence"/>
</dbReference>
<comment type="caution">
    <text evidence="3">The sequence shown here is derived from an EMBL/GenBank/DDBJ whole genome shotgun (WGS) entry which is preliminary data.</text>
</comment>
<feature type="region of interest" description="Disordered" evidence="1">
    <location>
        <begin position="66"/>
        <end position="87"/>
    </location>
</feature>